<gene>
    <name evidence="7" type="ORF">I2501_28730</name>
</gene>
<dbReference type="Pfam" id="PF04542">
    <property type="entry name" value="Sigma70_r2"/>
    <property type="match status" value="1"/>
</dbReference>
<dbReference type="InterPro" id="IPR013325">
    <property type="entry name" value="RNA_pol_sigma_r2"/>
</dbReference>
<dbReference type="InterPro" id="IPR013324">
    <property type="entry name" value="RNA_pol_sigma_r3/r4-like"/>
</dbReference>
<dbReference type="CDD" id="cd06171">
    <property type="entry name" value="Sigma70_r4"/>
    <property type="match status" value="1"/>
</dbReference>
<evidence type="ECO:0000313" key="7">
    <source>
        <dbReference type="EMBL" id="MBF9072017.1"/>
    </source>
</evidence>
<dbReference type="GO" id="GO:0003677">
    <property type="term" value="F:DNA binding"/>
    <property type="evidence" value="ECO:0007669"/>
    <property type="project" value="UniProtKB-KW"/>
</dbReference>
<keyword evidence="3" id="KW-0238">DNA-binding</keyword>
<dbReference type="GO" id="GO:0006352">
    <property type="term" value="P:DNA-templated transcription initiation"/>
    <property type="evidence" value="ECO:0007669"/>
    <property type="project" value="InterPro"/>
</dbReference>
<evidence type="ECO:0000256" key="3">
    <source>
        <dbReference type="ARBA" id="ARBA00023125"/>
    </source>
</evidence>
<dbReference type="InterPro" id="IPR007627">
    <property type="entry name" value="RNA_pol_sigma70_r2"/>
</dbReference>
<keyword evidence="1" id="KW-0805">Transcription regulation</keyword>
<dbReference type="Proteomes" id="UP000657385">
    <property type="component" value="Unassembled WGS sequence"/>
</dbReference>
<keyword evidence="8" id="KW-1185">Reference proteome</keyword>
<comment type="caution">
    <text evidence="7">The sequence shown here is derived from an EMBL/GenBank/DDBJ whole genome shotgun (WGS) entry which is preliminary data.</text>
</comment>
<dbReference type="InterPro" id="IPR036388">
    <property type="entry name" value="WH-like_DNA-bd_sf"/>
</dbReference>
<evidence type="ECO:0000313" key="8">
    <source>
        <dbReference type="Proteomes" id="UP000657385"/>
    </source>
</evidence>
<dbReference type="SUPFAM" id="SSF88659">
    <property type="entry name" value="Sigma3 and sigma4 domains of RNA polymerase sigma factors"/>
    <property type="match status" value="2"/>
</dbReference>
<dbReference type="SUPFAM" id="SSF88946">
    <property type="entry name" value="Sigma2 domain of RNA polymerase sigma factors"/>
    <property type="match status" value="1"/>
</dbReference>
<dbReference type="Gene3D" id="1.20.120.1810">
    <property type="match status" value="1"/>
</dbReference>
<evidence type="ECO:0000259" key="6">
    <source>
        <dbReference type="PROSITE" id="PS00715"/>
    </source>
</evidence>
<name>A0A931FEP7_9ACTN</name>
<dbReference type="Pfam" id="PF04545">
    <property type="entry name" value="Sigma70_r4"/>
    <property type="match status" value="1"/>
</dbReference>
<dbReference type="PANTHER" id="PTHR30385">
    <property type="entry name" value="SIGMA FACTOR F FLAGELLAR"/>
    <property type="match status" value="1"/>
</dbReference>
<dbReference type="PRINTS" id="PR00046">
    <property type="entry name" value="SIGMA70FCT"/>
</dbReference>
<keyword evidence="4" id="KW-0804">Transcription</keyword>
<evidence type="ECO:0000256" key="1">
    <source>
        <dbReference type="ARBA" id="ARBA00023015"/>
    </source>
</evidence>
<proteinExistence type="predicted"/>
<dbReference type="NCBIfam" id="TIGR02937">
    <property type="entry name" value="sigma70-ECF"/>
    <property type="match status" value="1"/>
</dbReference>
<reference evidence="7" key="1">
    <citation type="submission" date="2020-11" db="EMBL/GenBank/DDBJ databases">
        <title>Isolation and identification of active actinomycetes.</title>
        <authorList>
            <person name="Yu B."/>
        </authorList>
    </citation>
    <scope>NUCLEOTIDE SEQUENCE</scope>
    <source>
        <strain evidence="7">NEAU-YB345</strain>
    </source>
</reference>
<organism evidence="7 8">
    <name type="scientific">Streptacidiphilus fuscans</name>
    <dbReference type="NCBI Taxonomy" id="2789292"/>
    <lineage>
        <taxon>Bacteria</taxon>
        <taxon>Bacillati</taxon>
        <taxon>Actinomycetota</taxon>
        <taxon>Actinomycetes</taxon>
        <taxon>Kitasatosporales</taxon>
        <taxon>Streptomycetaceae</taxon>
        <taxon>Streptacidiphilus</taxon>
    </lineage>
</organism>
<dbReference type="InterPro" id="IPR014322">
    <property type="entry name" value="RNA_pol_sigma-B/F/G"/>
</dbReference>
<evidence type="ECO:0000256" key="4">
    <source>
        <dbReference type="ARBA" id="ARBA00023163"/>
    </source>
</evidence>
<dbReference type="Gene3D" id="1.10.10.10">
    <property type="entry name" value="Winged helix-like DNA-binding domain superfamily/Winged helix DNA-binding domain"/>
    <property type="match status" value="2"/>
</dbReference>
<dbReference type="PROSITE" id="PS00715">
    <property type="entry name" value="SIGMA70_1"/>
    <property type="match status" value="1"/>
</dbReference>
<evidence type="ECO:0000256" key="5">
    <source>
        <dbReference type="SAM" id="MobiDB-lite"/>
    </source>
</evidence>
<dbReference type="EMBL" id="JADPRT010000014">
    <property type="protein sequence ID" value="MBF9072017.1"/>
    <property type="molecule type" value="Genomic_DNA"/>
</dbReference>
<protein>
    <submittedName>
        <fullName evidence="7">SigB/SigF/SigG family RNA polymerase sigma factor</fullName>
    </submittedName>
</protein>
<dbReference type="InterPro" id="IPR014284">
    <property type="entry name" value="RNA_pol_sigma-70_dom"/>
</dbReference>
<feature type="compositionally biased region" description="Low complexity" evidence="5">
    <location>
        <begin position="17"/>
        <end position="28"/>
    </location>
</feature>
<evidence type="ECO:0000256" key="2">
    <source>
        <dbReference type="ARBA" id="ARBA00023082"/>
    </source>
</evidence>
<dbReference type="InterPro" id="IPR007624">
    <property type="entry name" value="RNA_pol_sigma70_r3"/>
</dbReference>
<dbReference type="RefSeq" id="WP_196197185.1">
    <property type="nucleotide sequence ID" value="NZ_JADPRT010000014.1"/>
</dbReference>
<dbReference type="AlphaFoldDB" id="A0A931FEP7"/>
<dbReference type="NCBIfam" id="TIGR02980">
    <property type="entry name" value="SigBFG"/>
    <property type="match status" value="1"/>
</dbReference>
<dbReference type="InterPro" id="IPR007630">
    <property type="entry name" value="RNA_pol_sigma70_r4"/>
</dbReference>
<accession>A0A931FEP7</accession>
<feature type="region of interest" description="Disordered" evidence="5">
    <location>
        <begin position="1"/>
        <end position="46"/>
    </location>
</feature>
<dbReference type="PANTHER" id="PTHR30385:SF4">
    <property type="entry name" value="RNA POLYMERASE SIGMA-E FACTOR"/>
    <property type="match status" value="1"/>
</dbReference>
<dbReference type="GO" id="GO:0016987">
    <property type="term" value="F:sigma factor activity"/>
    <property type="evidence" value="ECO:0007669"/>
    <property type="project" value="UniProtKB-KW"/>
</dbReference>
<feature type="domain" description="RNA polymerase sigma-70" evidence="6">
    <location>
        <begin position="112"/>
        <end position="125"/>
    </location>
</feature>
<keyword evidence="2" id="KW-0731">Sigma factor</keyword>
<dbReference type="Pfam" id="PF04539">
    <property type="entry name" value="Sigma70_r3"/>
    <property type="match status" value="1"/>
</dbReference>
<dbReference type="InterPro" id="IPR000943">
    <property type="entry name" value="RNA_pol_sigma70"/>
</dbReference>
<sequence>MGPSESDGPARRRRDGAPASRGSASMPASPSPSASPWPTAGAEPIPCRLPSAHAVDTEDARSLSRELFRRLGQLDEGTADYSYVRNTLVELNLALVRYAVAQFRHRNEPTEDLLQVGIVGLIKAINRFDPTRHVEFSTFALPTISGELKRFFRDTTWSVRVPRRLQELRLSLARARDELSQQLERQPTDAELGEYLHISAAEVAEGVVVSNAYIAGSLEAPDREEFEGLQSRRTSYLDQGLEGVENLESLKPLIAALPERERTVLALRFTAELSQAEIGERLGISQMHVSRILSRTLKDLRKALLADE</sequence>